<reference evidence="2" key="1">
    <citation type="submission" date="2022-06" db="EMBL/GenBank/DDBJ databases">
        <title>Alkalimarinus sp. nov., isolated from gut of a Alitta virens.</title>
        <authorList>
            <person name="Yang A.I."/>
            <person name="Shin N.-R."/>
        </authorList>
    </citation>
    <scope>NUCLEOTIDE SEQUENCE</scope>
    <source>
        <strain evidence="2">A2M4</strain>
    </source>
</reference>
<sequence length="352" mass="38087">MSQSWLIYGAYGYSAQLIAQEAKQRGLTPILAGRNEAKVKAVATRLNFDYRVFDLDNPQTVAEQLADVAMVIHCAGPFAHTSKQMIEACILSSTHYFDITGEIEVFEYAHSDVVNGRAKAAGIVVCPGIGFDVIPTDCVARVLSEAMPDATHLTLGFSGGSALSPGTAKSSVEGLANGNKVRIDGDIVSSGVNTRTIDFGKGPRKAMNIAWGDVSTAFYSTGIPNIEVYIPASKKTIRMVKVAALLRPALRLSFIQDFLKKQIDKKIAGPDESIRRKYRSSVWGEVRNRSGQVKTAYLETPNGYDVTVLGPLAIVDHFINGKNDKVGSLTPSLMMGSHFVSTLPDTTEIRLQ</sequence>
<dbReference type="RefSeq" id="WP_265048643.1">
    <property type="nucleotide sequence ID" value="NZ_CP100390.1"/>
</dbReference>
<evidence type="ECO:0000259" key="1">
    <source>
        <dbReference type="Pfam" id="PF03435"/>
    </source>
</evidence>
<gene>
    <name evidence="2" type="ORF">NKI27_05280</name>
</gene>
<organism evidence="2 3">
    <name type="scientific">Alkalimarinus alittae</name>
    <dbReference type="NCBI Taxonomy" id="2961619"/>
    <lineage>
        <taxon>Bacteria</taxon>
        <taxon>Pseudomonadati</taxon>
        <taxon>Pseudomonadota</taxon>
        <taxon>Gammaproteobacteria</taxon>
        <taxon>Alteromonadales</taxon>
        <taxon>Alteromonadaceae</taxon>
        <taxon>Alkalimarinus</taxon>
    </lineage>
</organism>
<dbReference type="Proteomes" id="UP001163739">
    <property type="component" value="Chromosome"/>
</dbReference>
<dbReference type="InterPro" id="IPR036291">
    <property type="entry name" value="NAD(P)-bd_dom_sf"/>
</dbReference>
<dbReference type="PANTHER" id="PTHR43781">
    <property type="entry name" value="SACCHAROPINE DEHYDROGENASE"/>
    <property type="match status" value="1"/>
</dbReference>
<dbReference type="InterPro" id="IPR005097">
    <property type="entry name" value="Sacchrp_dh_NADP-bd"/>
</dbReference>
<dbReference type="SUPFAM" id="SSF51735">
    <property type="entry name" value="NAD(P)-binding Rossmann-fold domains"/>
    <property type="match status" value="1"/>
</dbReference>
<accession>A0ABY6N4X0</accession>
<name>A0ABY6N4X0_9ALTE</name>
<dbReference type="PANTHER" id="PTHR43781:SF1">
    <property type="entry name" value="SACCHAROPINE DEHYDROGENASE"/>
    <property type="match status" value="1"/>
</dbReference>
<proteinExistence type="predicted"/>
<feature type="domain" description="Saccharopine dehydrogenase NADP binding" evidence="1">
    <location>
        <begin position="6"/>
        <end position="111"/>
    </location>
</feature>
<evidence type="ECO:0000313" key="3">
    <source>
        <dbReference type="Proteomes" id="UP001163739"/>
    </source>
</evidence>
<keyword evidence="3" id="KW-1185">Reference proteome</keyword>
<dbReference type="EMBL" id="CP100390">
    <property type="protein sequence ID" value="UZE97161.1"/>
    <property type="molecule type" value="Genomic_DNA"/>
</dbReference>
<dbReference type="Pfam" id="PF03435">
    <property type="entry name" value="Sacchrp_dh_NADP"/>
    <property type="match status" value="1"/>
</dbReference>
<evidence type="ECO:0000313" key="2">
    <source>
        <dbReference type="EMBL" id="UZE97161.1"/>
    </source>
</evidence>
<protein>
    <submittedName>
        <fullName evidence="2">Saccharopine dehydrogenase NADP-binding domain-containing protein</fullName>
    </submittedName>
</protein>
<dbReference type="Gene3D" id="3.40.50.720">
    <property type="entry name" value="NAD(P)-binding Rossmann-like Domain"/>
    <property type="match status" value="1"/>
</dbReference>